<proteinExistence type="predicted"/>
<dbReference type="RefSeq" id="WP_119037606.1">
    <property type="nucleotide sequence ID" value="NZ_QXDC01000006.1"/>
</dbReference>
<evidence type="ECO:0000313" key="2">
    <source>
        <dbReference type="Proteomes" id="UP000266568"/>
    </source>
</evidence>
<dbReference type="InterPro" id="IPR051209">
    <property type="entry name" value="FAD-bind_Monooxygenase_sf"/>
</dbReference>
<evidence type="ECO:0000313" key="1">
    <source>
        <dbReference type="EMBL" id="RIA35456.1"/>
    </source>
</evidence>
<organism evidence="1 2">
    <name type="scientific">Hephaestia caeni</name>
    <dbReference type="NCBI Taxonomy" id="645617"/>
    <lineage>
        <taxon>Bacteria</taxon>
        <taxon>Pseudomonadati</taxon>
        <taxon>Pseudomonadota</taxon>
        <taxon>Alphaproteobacteria</taxon>
        <taxon>Sphingomonadales</taxon>
        <taxon>Sphingomonadaceae</taxon>
        <taxon>Hephaestia</taxon>
    </lineage>
</organism>
<dbReference type="AlphaFoldDB" id="A0A397NDD6"/>
<comment type="caution">
    <text evidence="1">The sequence shown here is derived from an EMBL/GenBank/DDBJ whole genome shotgun (WGS) entry which is preliminary data.</text>
</comment>
<gene>
    <name evidence="1" type="ORF">DFR49_4233</name>
</gene>
<dbReference type="PANTHER" id="PTHR42877:SF4">
    <property type="entry name" value="FAD_NAD(P)-BINDING DOMAIN-CONTAINING PROTEIN-RELATED"/>
    <property type="match status" value="1"/>
</dbReference>
<dbReference type="InterPro" id="IPR036188">
    <property type="entry name" value="FAD/NAD-bd_sf"/>
</dbReference>
<dbReference type="EMBL" id="QXDC01000006">
    <property type="protein sequence ID" value="RIA35456.1"/>
    <property type="molecule type" value="Genomic_DNA"/>
</dbReference>
<accession>A0A397NDD6</accession>
<name>A0A397NDD6_9SPHN</name>
<dbReference type="OrthoDB" id="312624at2"/>
<dbReference type="Pfam" id="PF13738">
    <property type="entry name" value="Pyr_redox_3"/>
    <property type="match status" value="1"/>
</dbReference>
<dbReference type="PRINTS" id="PR00411">
    <property type="entry name" value="PNDRDTASEI"/>
</dbReference>
<dbReference type="SUPFAM" id="SSF51905">
    <property type="entry name" value="FAD/NAD(P)-binding domain"/>
    <property type="match status" value="2"/>
</dbReference>
<protein>
    <submittedName>
        <fullName evidence="1">Cation diffusion facilitator CzcD-associated flavoprotein CzcO</fullName>
    </submittedName>
</protein>
<sequence>MQGLQDTRVIIVGAGMSGLLAAIRLKQRGIDDLVILEKGGGVGGTWRDNAYPGCACDVPSHLYSYSFAPNPRWSRMFAGQPEILAYFERQADAHRLDHDVRLDTEVTDARFDPADHRWTVTAADGRAWRAPALIVATGQLNRVNIPDIPGREDFAGAQFHTARWDASVDLAGKRVGVIGTGASAIQVVPGIVDRVGHLTVFQRSPPWIVPREDHAFSPRAQTSFAWLPLLRRAFRWLIWRKLEATWPAIGTPEGAKAGEIEALARDHLKAQVPDAALRAKLAPDFPIGCKRTLLSDDYYPALMRRRVDLETRAIAAIAPDGVRLADGETVPLDVLIWATGFASHGFVAPIAITGPRGTLASAWRRGAVAYRGTTVSGFPNLFLLYGPNTNLGHNSIIFMVEQQMRYALPAILKLARGEARRIEVRTDTQDAYNRTLQNRLLTTAWAGGCESWYKTGSGIMPNNWGSDTRAFAKMMRRFDAEAYEIG</sequence>
<dbReference type="PANTHER" id="PTHR42877">
    <property type="entry name" value="L-ORNITHINE N(5)-MONOOXYGENASE-RELATED"/>
    <property type="match status" value="1"/>
</dbReference>
<dbReference type="Proteomes" id="UP000266568">
    <property type="component" value="Unassembled WGS sequence"/>
</dbReference>
<keyword evidence="2" id="KW-1185">Reference proteome</keyword>
<dbReference type="Gene3D" id="3.50.50.60">
    <property type="entry name" value="FAD/NAD(P)-binding domain"/>
    <property type="match status" value="2"/>
</dbReference>
<reference evidence="1 2" key="1">
    <citation type="submission" date="2018-08" db="EMBL/GenBank/DDBJ databases">
        <title>Genomic Encyclopedia of Type Strains, Phase IV (KMG-IV): sequencing the most valuable type-strain genomes for metagenomic binning, comparative biology and taxonomic classification.</title>
        <authorList>
            <person name="Goeker M."/>
        </authorList>
    </citation>
    <scope>NUCLEOTIDE SEQUENCE [LARGE SCALE GENOMIC DNA]</scope>
    <source>
        <strain evidence="1 2">DSM 25527</strain>
    </source>
</reference>